<sequence>MKDERETKEKLLQSARAEFLAKGYQGASLRSICKASGVTTGALYFFFKDKDDLFTSLVAPQLNTLKAMLTEHMRQELLVLDSGEDAAENDFRDDAYASQQVLHLLYQNYDLFLLLLTGSYGSSLEHFVDELVAISEEHYRKLADRQAALLGVTPPQDYTIHWLAHMQIDAFVHLLTHEPDEQKALAHLQDILQYMLSGWNGLFQPPVSPGP</sequence>
<comment type="caution">
    <text evidence="1">The sequence shown here is derived from an EMBL/GenBank/DDBJ whole genome shotgun (WGS) entry which is preliminary data.</text>
</comment>
<dbReference type="EMBL" id="NMTR01000019">
    <property type="protein sequence ID" value="PDX61098.1"/>
    <property type="molecule type" value="Genomic_DNA"/>
</dbReference>
<gene>
    <name evidence="1" type="ORF">CGS49_07960</name>
</gene>
<proteinExistence type="predicted"/>
<evidence type="ECO:0000313" key="1">
    <source>
        <dbReference type="EMBL" id="PDX61098.1"/>
    </source>
</evidence>
<evidence type="ECO:0000313" key="2">
    <source>
        <dbReference type="Proteomes" id="UP000220959"/>
    </source>
</evidence>
<dbReference type="Proteomes" id="UP000220959">
    <property type="component" value="Unassembled WGS sequence"/>
</dbReference>
<name>A0ACC9CYU5_9FIRM</name>
<keyword evidence="2" id="KW-1185">Reference proteome</keyword>
<organism evidence="1 2">
    <name type="scientific">Faecalibacterium langellae</name>
    <dbReference type="NCBI Taxonomy" id="3435293"/>
    <lineage>
        <taxon>Bacteria</taxon>
        <taxon>Bacillati</taxon>
        <taxon>Bacillota</taxon>
        <taxon>Clostridia</taxon>
        <taxon>Eubacteriales</taxon>
        <taxon>Oscillospiraceae</taxon>
        <taxon>Faecalibacterium</taxon>
    </lineage>
</organism>
<accession>A0ACC9CYU5</accession>
<reference evidence="1 2" key="1">
    <citation type="journal article" date="2017" name="Front. Microbiol.">
        <title>New Insights into the Diversity of the Genus Faecalibacterium.</title>
        <authorList>
            <person name="Benevides L."/>
            <person name="Burman S."/>
            <person name="Martin R."/>
            <person name="Robert V."/>
            <person name="Thomas M."/>
            <person name="Miquel S."/>
            <person name="Chain F."/>
            <person name="Sokol H."/>
            <person name="Bermudez-Humaran L.G."/>
            <person name="Morrison M."/>
            <person name="Langella P."/>
            <person name="Azevedo V.A."/>
            <person name="Chatel J.M."/>
            <person name="Soares S."/>
        </authorList>
    </citation>
    <scope>NUCLEOTIDE SEQUENCE [LARGE SCALE GENOMIC DNA]</scope>
    <source>
        <strain evidence="2">CNCM I-4541</strain>
    </source>
</reference>
<protein>
    <submittedName>
        <fullName evidence="1">Transcriptional regulator</fullName>
    </submittedName>
</protein>